<dbReference type="GO" id="GO:0005524">
    <property type="term" value="F:ATP binding"/>
    <property type="evidence" value="ECO:0007669"/>
    <property type="project" value="InterPro"/>
</dbReference>
<dbReference type="GO" id="GO:0004672">
    <property type="term" value="F:protein kinase activity"/>
    <property type="evidence" value="ECO:0007669"/>
    <property type="project" value="InterPro"/>
</dbReference>
<protein>
    <recommendedName>
        <fullName evidence="2">RING-type E3 ubiquitin transferase</fullName>
        <ecNumber evidence="2">2.3.2.27</ecNumber>
    </recommendedName>
</protein>
<dbReference type="PROSITE" id="PS00108">
    <property type="entry name" value="PROTEIN_KINASE_ST"/>
    <property type="match status" value="1"/>
</dbReference>
<comment type="catalytic activity">
    <reaction evidence="1">
        <text>S-ubiquitinyl-[E2 ubiquitin-conjugating enzyme]-L-cysteine + [acceptor protein]-L-lysine = [E2 ubiquitin-conjugating enzyme]-L-cysteine + N(6)-ubiquitinyl-[acceptor protein]-L-lysine.</text>
        <dbReference type="EC" id="2.3.2.27"/>
    </reaction>
</comment>
<evidence type="ECO:0000313" key="5">
    <source>
        <dbReference type="EMBL" id="RRT71208.1"/>
    </source>
</evidence>
<dbReference type="EC" id="2.3.2.27" evidence="2"/>
<dbReference type="InterPro" id="IPR051348">
    <property type="entry name" value="U-box_ubiquitin_ligases"/>
</dbReference>
<dbReference type="InterPro" id="IPR011009">
    <property type="entry name" value="Kinase-like_dom_sf"/>
</dbReference>
<dbReference type="InterPro" id="IPR000719">
    <property type="entry name" value="Prot_kinase_dom"/>
</dbReference>
<keyword evidence="3" id="KW-0833">Ubl conjugation pathway</keyword>
<name>A0A427A4W4_ENSVE</name>
<dbReference type="PANTHER" id="PTHR45647:SF153">
    <property type="entry name" value="PROTEIN KINASE DOMAIN-CONTAINING PROTEIN"/>
    <property type="match status" value="1"/>
</dbReference>
<evidence type="ECO:0000259" key="4">
    <source>
        <dbReference type="PROSITE" id="PS50011"/>
    </source>
</evidence>
<dbReference type="InterPro" id="IPR008271">
    <property type="entry name" value="Ser/Thr_kinase_AS"/>
</dbReference>
<proteinExistence type="predicted"/>
<evidence type="ECO:0000256" key="2">
    <source>
        <dbReference type="ARBA" id="ARBA00012483"/>
    </source>
</evidence>
<dbReference type="Pfam" id="PF00069">
    <property type="entry name" value="Pkinase"/>
    <property type="match status" value="1"/>
</dbReference>
<evidence type="ECO:0000256" key="1">
    <source>
        <dbReference type="ARBA" id="ARBA00000900"/>
    </source>
</evidence>
<dbReference type="GO" id="GO:0061630">
    <property type="term" value="F:ubiquitin protein ligase activity"/>
    <property type="evidence" value="ECO:0007669"/>
    <property type="project" value="UniProtKB-EC"/>
</dbReference>
<accession>A0A427A4W4</accession>
<dbReference type="Proteomes" id="UP000287651">
    <property type="component" value="Unassembled WGS sequence"/>
</dbReference>
<dbReference type="SMART" id="SM00220">
    <property type="entry name" value="S_TKc"/>
    <property type="match status" value="1"/>
</dbReference>
<dbReference type="EMBL" id="AMZH03003772">
    <property type="protein sequence ID" value="RRT71208.1"/>
    <property type="molecule type" value="Genomic_DNA"/>
</dbReference>
<dbReference type="SUPFAM" id="SSF56112">
    <property type="entry name" value="Protein kinase-like (PK-like)"/>
    <property type="match status" value="1"/>
</dbReference>
<feature type="domain" description="Protein kinase" evidence="4">
    <location>
        <begin position="1"/>
        <end position="182"/>
    </location>
</feature>
<comment type="caution">
    <text evidence="5">The sequence shown here is derived from an EMBL/GenBank/DDBJ whole genome shotgun (WGS) entry which is preliminary data.</text>
</comment>
<gene>
    <name evidence="5" type="ORF">B296_00035750</name>
</gene>
<evidence type="ECO:0000313" key="6">
    <source>
        <dbReference type="Proteomes" id="UP000287651"/>
    </source>
</evidence>
<evidence type="ECO:0000256" key="3">
    <source>
        <dbReference type="ARBA" id="ARBA00022786"/>
    </source>
</evidence>
<dbReference type="PROSITE" id="PS50011">
    <property type="entry name" value="PROTEIN_KINASE_DOM"/>
    <property type="match status" value="1"/>
</dbReference>
<organism evidence="5 6">
    <name type="scientific">Ensete ventricosum</name>
    <name type="common">Abyssinian banana</name>
    <name type="synonym">Musa ensete</name>
    <dbReference type="NCBI Taxonomy" id="4639"/>
    <lineage>
        <taxon>Eukaryota</taxon>
        <taxon>Viridiplantae</taxon>
        <taxon>Streptophyta</taxon>
        <taxon>Embryophyta</taxon>
        <taxon>Tracheophyta</taxon>
        <taxon>Spermatophyta</taxon>
        <taxon>Magnoliopsida</taxon>
        <taxon>Liliopsida</taxon>
        <taxon>Zingiberales</taxon>
        <taxon>Musaceae</taxon>
        <taxon>Ensete</taxon>
    </lineage>
</organism>
<dbReference type="Gene3D" id="1.10.510.10">
    <property type="entry name" value="Transferase(Phosphotransferase) domain 1"/>
    <property type="match status" value="1"/>
</dbReference>
<dbReference type="PANTHER" id="PTHR45647">
    <property type="entry name" value="OS02G0152300 PROTEIN"/>
    <property type="match status" value="1"/>
</dbReference>
<sequence length="238" mass="26635">MDNTPPLTWQARIRIAVEICSALVFLHSCKPPSIVHGDLKPANILLDENFVSKLGDFGIYRLLIQSINGTVLYHCTRQPNGTFAYMDPELLTSREITAKSDVYSFGVILLRLLTGRPALGISKVVQEALDMKCLDKIFDASAGDWPYVQAEKLAKLGLKCCEMNRRNRPDAKGAWKILEALMKSVSFVRLSTSSIRLVPEDSSGIPSYFICPILKQMASHMKPRLLKDGFMVAETHHR</sequence>
<dbReference type="AlphaFoldDB" id="A0A427A4W4"/>
<reference evidence="5 6" key="1">
    <citation type="journal article" date="2014" name="Agronomy (Basel)">
        <title>A Draft Genome Sequence for Ensete ventricosum, the Drought-Tolerant Tree Against Hunger.</title>
        <authorList>
            <person name="Harrison J."/>
            <person name="Moore K.A."/>
            <person name="Paszkiewicz K."/>
            <person name="Jones T."/>
            <person name="Grant M."/>
            <person name="Ambacheew D."/>
            <person name="Muzemil S."/>
            <person name="Studholme D.J."/>
        </authorList>
    </citation>
    <scope>NUCLEOTIDE SEQUENCE [LARGE SCALE GENOMIC DNA]</scope>
</reference>